<evidence type="ECO:0000313" key="2">
    <source>
        <dbReference type="EMBL" id="KEI65472.1"/>
    </source>
</evidence>
<dbReference type="SUPFAM" id="SSF52980">
    <property type="entry name" value="Restriction endonuclease-like"/>
    <property type="match status" value="1"/>
</dbReference>
<accession>A0A073CC24</accession>
<evidence type="ECO:0000259" key="1">
    <source>
        <dbReference type="Pfam" id="PF05685"/>
    </source>
</evidence>
<dbReference type="AlphaFoldDB" id="A0A073CC24"/>
<sequence>MGLLYSLIISIMIQSATKLLNVDQFITEYGDSDRHELIDGELIEMEPTGLHEQVGAFISRKLNVEIDRQDLPSLIPHRCLIKLLGTETAFRPDLIVLDQTKLIYEPPWEQKPIITSGKSIQLIAEVVSTNWQNDYARKVEDYALFGVPEYWIIDYLGIGGREYIGKPKQPTLTICNLVGDQYQKQLFKNNDLLVSSIFPNLKITAQQIFAAGRIV</sequence>
<protein>
    <recommendedName>
        <fullName evidence="1">Putative restriction endonuclease domain-containing protein</fullName>
    </recommendedName>
</protein>
<dbReference type="PANTHER" id="PTHR34107:SF2">
    <property type="entry name" value="SLL0888 PROTEIN"/>
    <property type="match status" value="1"/>
</dbReference>
<keyword evidence="3" id="KW-1185">Reference proteome</keyword>
<dbReference type="InterPro" id="IPR012296">
    <property type="entry name" value="Nuclease_put_TT1808"/>
</dbReference>
<organism evidence="2 3">
    <name type="scientific">Planktothrix agardhii (strain NIVA-CYA 126/8)</name>
    <dbReference type="NCBI Taxonomy" id="388467"/>
    <lineage>
        <taxon>Bacteria</taxon>
        <taxon>Bacillati</taxon>
        <taxon>Cyanobacteriota</taxon>
        <taxon>Cyanophyceae</taxon>
        <taxon>Oscillatoriophycideae</taxon>
        <taxon>Oscillatoriales</taxon>
        <taxon>Microcoleaceae</taxon>
        <taxon>Planktothrix</taxon>
    </lineage>
</organism>
<name>A0A073CC24_PLAA1</name>
<gene>
    <name evidence="2" type="ORF">A19Y_0234</name>
</gene>
<reference evidence="2 3" key="1">
    <citation type="journal article" date="2014" name="Appl. Environ. Microbiol.">
        <title>Elucidation of insertion elements encoded on plasmids and in vitro construction of shuttle vectors from the toxic cyanobacterium Planktothrix.</title>
        <authorList>
            <person name="Christiansen G."/>
            <person name="Goesmann A."/>
            <person name="Kurmayer R."/>
        </authorList>
    </citation>
    <scope>NUCLEOTIDE SEQUENCE [LARGE SCALE GENOMIC DNA]</scope>
    <source>
        <strain evidence="2 3">NIVA-CYA 126/8</strain>
    </source>
</reference>
<dbReference type="EMBL" id="CM002803">
    <property type="protein sequence ID" value="KEI65472.1"/>
    <property type="molecule type" value="Genomic_DNA"/>
</dbReference>
<dbReference type="Proteomes" id="UP000027395">
    <property type="component" value="Chromosome"/>
</dbReference>
<dbReference type="STRING" id="388467.A19Y_0234"/>
<dbReference type="CDD" id="cd06260">
    <property type="entry name" value="DUF820-like"/>
    <property type="match status" value="1"/>
</dbReference>
<evidence type="ECO:0000313" key="3">
    <source>
        <dbReference type="Proteomes" id="UP000027395"/>
    </source>
</evidence>
<dbReference type="PATRIC" id="fig|388467.6.peg.186"/>
<dbReference type="eggNOG" id="COG4636">
    <property type="taxonomic scope" value="Bacteria"/>
</dbReference>
<dbReference type="Pfam" id="PF05685">
    <property type="entry name" value="Uma2"/>
    <property type="match status" value="1"/>
</dbReference>
<dbReference type="HOGENOM" id="CLU_076312_5_0_3"/>
<feature type="domain" description="Putative restriction endonuclease" evidence="1">
    <location>
        <begin position="30"/>
        <end position="205"/>
    </location>
</feature>
<dbReference type="InterPro" id="IPR008538">
    <property type="entry name" value="Uma2"/>
</dbReference>
<dbReference type="PANTHER" id="PTHR34107">
    <property type="entry name" value="SLL0198 PROTEIN-RELATED"/>
    <property type="match status" value="1"/>
</dbReference>
<proteinExistence type="predicted"/>
<dbReference type="InterPro" id="IPR011335">
    <property type="entry name" value="Restrct_endonuc-II-like"/>
</dbReference>
<dbReference type="Gene3D" id="3.90.1570.10">
    <property type="entry name" value="tt1808, chain A"/>
    <property type="match status" value="1"/>
</dbReference>